<dbReference type="PANTHER" id="PTHR43302">
    <property type="entry name" value="TRANSPORTER ARSB-RELATED"/>
    <property type="match status" value="1"/>
</dbReference>
<evidence type="ECO:0000256" key="2">
    <source>
        <dbReference type="ARBA" id="ARBA00022475"/>
    </source>
</evidence>
<dbReference type="AlphaFoldDB" id="A0A4U7BSQ2"/>
<organism evidence="7 8">
    <name type="scientific">Campylobacter estrildidarum</name>
    <dbReference type="NCBI Taxonomy" id="2510189"/>
    <lineage>
        <taxon>Bacteria</taxon>
        <taxon>Pseudomonadati</taxon>
        <taxon>Campylobacterota</taxon>
        <taxon>Epsilonproteobacteria</taxon>
        <taxon>Campylobacterales</taxon>
        <taxon>Campylobacteraceae</taxon>
        <taxon>Campylobacter</taxon>
    </lineage>
</organism>
<dbReference type="GO" id="GO:0005886">
    <property type="term" value="C:plasma membrane"/>
    <property type="evidence" value="ECO:0007669"/>
    <property type="project" value="UniProtKB-SubCell"/>
</dbReference>
<dbReference type="Proteomes" id="UP000308838">
    <property type="component" value="Unassembled WGS sequence"/>
</dbReference>
<dbReference type="RefSeq" id="WP_137619965.1">
    <property type="nucleotide sequence ID" value="NZ_NXLZ01000001.1"/>
</dbReference>
<keyword evidence="2" id="KW-1003">Cell membrane</keyword>
<dbReference type="PANTHER" id="PTHR43302:SF5">
    <property type="entry name" value="TRANSPORTER ARSB-RELATED"/>
    <property type="match status" value="1"/>
</dbReference>
<feature type="transmembrane region" description="Helical" evidence="6">
    <location>
        <begin position="100"/>
        <end position="132"/>
    </location>
</feature>
<evidence type="ECO:0000313" key="8">
    <source>
        <dbReference type="Proteomes" id="UP000308838"/>
    </source>
</evidence>
<evidence type="ECO:0000256" key="4">
    <source>
        <dbReference type="ARBA" id="ARBA00022989"/>
    </source>
</evidence>
<dbReference type="GO" id="GO:0015105">
    <property type="term" value="F:arsenite transmembrane transporter activity"/>
    <property type="evidence" value="ECO:0007669"/>
    <property type="project" value="InterPro"/>
</dbReference>
<comment type="subcellular location">
    <subcellularLocation>
        <location evidence="1">Cell membrane</location>
        <topology evidence="1">Multi-pass membrane protein</topology>
    </subcellularLocation>
</comment>
<comment type="caution">
    <text evidence="7">The sequence shown here is derived from an EMBL/GenBank/DDBJ whole genome shotgun (WGS) entry which is preliminary data.</text>
</comment>
<feature type="transmembrane region" description="Helical" evidence="6">
    <location>
        <begin position="228"/>
        <end position="246"/>
    </location>
</feature>
<keyword evidence="3 6" id="KW-0812">Transmembrane</keyword>
<evidence type="ECO:0000256" key="6">
    <source>
        <dbReference type="SAM" id="Phobius"/>
    </source>
</evidence>
<evidence type="ECO:0000313" key="7">
    <source>
        <dbReference type="EMBL" id="TKX32106.1"/>
    </source>
</evidence>
<feature type="transmembrane region" description="Helical" evidence="6">
    <location>
        <begin position="187"/>
        <end position="207"/>
    </location>
</feature>
<feature type="transmembrane region" description="Helical" evidence="6">
    <location>
        <begin position="322"/>
        <end position="339"/>
    </location>
</feature>
<name>A0A4U7BSQ2_9BACT</name>
<sequence length="422" mass="48796">MFFTSIIFFITLIFIFWHPWNLPLWIISIFGAFFVFVFQFVNLEDIFFISKLVWDSSLTLVGLIILSFSLETLGFFNFIAKEILRFSKNQNNCKINTKKLMFLLLVFVFLLTAFLGNDGAILVITPVIIALFSTLKDIKKNAILNLFLLSVSFLCDVSSNTFIVSNLTNIITANYFSLNFLEFAKKMFLPNLLVLFSTLFIVCFIFLKSLPKEIEIYIYEEKFISNKLFIFCIFYLVFFIVSFFVAEFFNLNVSLFVLFEALIFWFFVYFIKKRKALNAIKKAPWGIFVFSFGLYMIVFALHKSGVSNILYFLYDFLSQNRLSAIFGTGFVSAFLSSIFNNLPMTLIGNLALKNFPMDMIYAHLLGVNIGSKLTPIGSLATLLWLELLAKKGIQISFWQYCKFSFFITIPVLICSFLGIVFH</sequence>
<accession>A0A4U7BSQ2</accession>
<feature type="transmembrane region" description="Helical" evidence="6">
    <location>
        <begin position="283"/>
        <end position="302"/>
    </location>
</feature>
<gene>
    <name evidence="7" type="ORF">CQA69_00940</name>
</gene>
<dbReference type="Pfam" id="PF02040">
    <property type="entry name" value="ArsB"/>
    <property type="match status" value="1"/>
</dbReference>
<keyword evidence="4 6" id="KW-1133">Transmembrane helix</keyword>
<reference evidence="7 8" key="1">
    <citation type="submission" date="2018-05" db="EMBL/GenBank/DDBJ databases">
        <title>Novel Campyloabacter and Helicobacter Species and Strains.</title>
        <authorList>
            <person name="Mannion A.J."/>
            <person name="Shen Z."/>
            <person name="Fox J.G."/>
        </authorList>
    </citation>
    <scope>NUCLEOTIDE SEQUENCE [LARGE SCALE GENOMIC DNA]</scope>
    <source>
        <strain evidence="8">MIT17-664</strain>
    </source>
</reference>
<dbReference type="PRINTS" id="PR00758">
    <property type="entry name" value="ARSENICPUMP"/>
</dbReference>
<feature type="transmembrane region" description="Helical" evidence="6">
    <location>
        <begin position="58"/>
        <end position="80"/>
    </location>
</feature>
<keyword evidence="5 6" id="KW-0472">Membrane</keyword>
<keyword evidence="8" id="KW-1185">Reference proteome</keyword>
<feature type="transmembrane region" description="Helical" evidence="6">
    <location>
        <begin position="144"/>
        <end position="167"/>
    </location>
</feature>
<feature type="transmembrane region" description="Helical" evidence="6">
    <location>
        <begin position="252"/>
        <end position="271"/>
    </location>
</feature>
<feature type="transmembrane region" description="Helical" evidence="6">
    <location>
        <begin position="397"/>
        <end position="421"/>
    </location>
</feature>
<feature type="transmembrane region" description="Helical" evidence="6">
    <location>
        <begin position="6"/>
        <end position="38"/>
    </location>
</feature>
<dbReference type="InterPro" id="IPR000802">
    <property type="entry name" value="Arsenical_pump_ArsB"/>
</dbReference>
<evidence type="ECO:0000256" key="5">
    <source>
        <dbReference type="ARBA" id="ARBA00023136"/>
    </source>
</evidence>
<feature type="transmembrane region" description="Helical" evidence="6">
    <location>
        <begin position="360"/>
        <end position="385"/>
    </location>
</feature>
<dbReference type="CDD" id="cd01118">
    <property type="entry name" value="ArsB_permease"/>
    <property type="match status" value="1"/>
</dbReference>
<dbReference type="OrthoDB" id="9774335at2"/>
<proteinExistence type="predicted"/>
<dbReference type="EMBL" id="NXLZ01000001">
    <property type="protein sequence ID" value="TKX32106.1"/>
    <property type="molecule type" value="Genomic_DNA"/>
</dbReference>
<protein>
    <submittedName>
        <fullName evidence="7">Arsenic transporter</fullName>
    </submittedName>
</protein>
<evidence type="ECO:0000256" key="1">
    <source>
        <dbReference type="ARBA" id="ARBA00004651"/>
    </source>
</evidence>
<evidence type="ECO:0000256" key="3">
    <source>
        <dbReference type="ARBA" id="ARBA00022692"/>
    </source>
</evidence>